<evidence type="ECO:0000256" key="1">
    <source>
        <dbReference type="SAM" id="MobiDB-lite"/>
    </source>
</evidence>
<name>A0A8A1M4R5_AJECA</name>
<dbReference type="Proteomes" id="UP000663671">
    <property type="component" value="Chromosome 2"/>
</dbReference>
<organism evidence="2 3">
    <name type="scientific">Ajellomyces capsulatus</name>
    <name type="common">Darling's disease fungus</name>
    <name type="synonym">Histoplasma capsulatum</name>
    <dbReference type="NCBI Taxonomy" id="5037"/>
    <lineage>
        <taxon>Eukaryota</taxon>
        <taxon>Fungi</taxon>
        <taxon>Dikarya</taxon>
        <taxon>Ascomycota</taxon>
        <taxon>Pezizomycotina</taxon>
        <taxon>Eurotiomycetes</taxon>
        <taxon>Eurotiomycetidae</taxon>
        <taxon>Onygenales</taxon>
        <taxon>Ajellomycetaceae</taxon>
        <taxon>Histoplasma</taxon>
    </lineage>
</organism>
<sequence>MNRRSEIGQQTGEEKRGESTVTTARISYGANGRLGHSVQNRRWEGVRSSWVLRLDDRQKSDLVTGLVNSGIRWCLDQPLEFFLRSSSSFAQEFGTPFAKSEESAQTVFLPSIKDPVLPRNCGFVTKRGTPWKDSSFQRPQ</sequence>
<evidence type="ECO:0000313" key="2">
    <source>
        <dbReference type="EMBL" id="QSS59634.1"/>
    </source>
</evidence>
<dbReference type="AlphaFoldDB" id="A0A8A1M4R5"/>
<dbReference type="VEuPathDB" id="FungiDB:I7I51_09070"/>
<dbReference type="EMBL" id="CP069109">
    <property type="protein sequence ID" value="QSS59634.1"/>
    <property type="molecule type" value="Genomic_DNA"/>
</dbReference>
<protein>
    <submittedName>
        <fullName evidence="2">Uncharacterized protein</fullName>
    </submittedName>
</protein>
<gene>
    <name evidence="2" type="ORF">I7I51_09070</name>
</gene>
<feature type="compositionally biased region" description="Basic and acidic residues" evidence="1">
    <location>
        <begin position="1"/>
        <end position="18"/>
    </location>
</feature>
<accession>A0A8A1M4R5</accession>
<evidence type="ECO:0000313" key="3">
    <source>
        <dbReference type="Proteomes" id="UP000663671"/>
    </source>
</evidence>
<proteinExistence type="predicted"/>
<reference evidence="2" key="1">
    <citation type="submission" date="2021-01" db="EMBL/GenBank/DDBJ databases">
        <title>Chromosome-level genome assembly of a human fungal pathogen reveals clustering of transcriptionally co-regulated genes.</title>
        <authorList>
            <person name="Voorhies M."/>
            <person name="Cohen S."/>
            <person name="Shea T.P."/>
            <person name="Petrus S."/>
            <person name="Munoz J.F."/>
            <person name="Poplawski S."/>
            <person name="Goldman W.E."/>
            <person name="Michael T."/>
            <person name="Cuomo C.A."/>
            <person name="Sil A."/>
            <person name="Beyhan S."/>
        </authorList>
    </citation>
    <scope>NUCLEOTIDE SEQUENCE</scope>
    <source>
        <strain evidence="2">WU24</strain>
    </source>
</reference>
<feature type="region of interest" description="Disordered" evidence="1">
    <location>
        <begin position="1"/>
        <end position="21"/>
    </location>
</feature>